<proteinExistence type="predicted"/>
<name>A0A7U2I7K8_PHANO</name>
<dbReference type="EMBL" id="CP069040">
    <property type="protein sequence ID" value="QRD05105.1"/>
    <property type="molecule type" value="Genomic_DNA"/>
</dbReference>
<gene>
    <name evidence="1" type="ORF">JI435_422030</name>
</gene>
<accession>A0A7U2I7K8</accession>
<dbReference type="AlphaFoldDB" id="A0A7U2I7K8"/>
<dbReference type="VEuPathDB" id="FungiDB:JI435_422030"/>
<sequence>MGVKIRCMSLAYHVINRQSLLSSSQTELVEQFTDRACWVVHRQSLSYDSSVNLIVLPTGGA</sequence>
<keyword evidence="2" id="KW-1185">Reference proteome</keyword>
<reference evidence="2" key="1">
    <citation type="journal article" date="2021" name="BMC Genomics">
        <title>Chromosome-level genome assembly and manually-curated proteome of model necrotroph Parastagonospora nodorum Sn15 reveals a genome-wide trove of candidate effector homologs, and redundancy of virulence-related functions within an accessory chromosome.</title>
        <authorList>
            <person name="Bertazzoni S."/>
            <person name="Jones D.A.B."/>
            <person name="Phan H.T."/>
            <person name="Tan K.-C."/>
            <person name="Hane J.K."/>
        </authorList>
    </citation>
    <scope>NUCLEOTIDE SEQUENCE [LARGE SCALE GENOMIC DNA]</scope>
    <source>
        <strain evidence="2">SN15 / ATCC MYA-4574 / FGSC 10173)</strain>
    </source>
</reference>
<evidence type="ECO:0000313" key="2">
    <source>
        <dbReference type="Proteomes" id="UP000663193"/>
    </source>
</evidence>
<evidence type="ECO:0000313" key="1">
    <source>
        <dbReference type="EMBL" id="QRD05105.1"/>
    </source>
</evidence>
<protein>
    <submittedName>
        <fullName evidence="1">Uncharacterized protein</fullName>
    </submittedName>
</protein>
<dbReference type="Proteomes" id="UP000663193">
    <property type="component" value="Chromosome 18"/>
</dbReference>
<organism evidence="1 2">
    <name type="scientific">Phaeosphaeria nodorum (strain SN15 / ATCC MYA-4574 / FGSC 10173)</name>
    <name type="common">Glume blotch fungus</name>
    <name type="synonym">Parastagonospora nodorum</name>
    <dbReference type="NCBI Taxonomy" id="321614"/>
    <lineage>
        <taxon>Eukaryota</taxon>
        <taxon>Fungi</taxon>
        <taxon>Dikarya</taxon>
        <taxon>Ascomycota</taxon>
        <taxon>Pezizomycotina</taxon>
        <taxon>Dothideomycetes</taxon>
        <taxon>Pleosporomycetidae</taxon>
        <taxon>Pleosporales</taxon>
        <taxon>Pleosporineae</taxon>
        <taxon>Phaeosphaeriaceae</taxon>
        <taxon>Parastagonospora</taxon>
    </lineage>
</organism>